<protein>
    <recommendedName>
        <fullName evidence="7">Coiled-coil domain-containing protein 61</fullName>
    </recommendedName>
</protein>
<dbReference type="CDD" id="cd22284">
    <property type="entry name" value="HD_CCDC61_N"/>
    <property type="match status" value="1"/>
</dbReference>
<feature type="compositionally biased region" description="Low complexity" evidence="8">
    <location>
        <begin position="372"/>
        <end position="397"/>
    </location>
</feature>
<evidence type="ECO:0000313" key="9">
    <source>
        <dbReference type="EMBL" id="CAE2261900.1"/>
    </source>
</evidence>
<dbReference type="EMBL" id="HBKN01006624">
    <property type="protein sequence ID" value="CAE2261900.1"/>
    <property type="molecule type" value="Transcribed_RNA"/>
</dbReference>
<dbReference type="PANTHER" id="PTHR22691:SF1">
    <property type="entry name" value="CENTROSOMAL PROTEIN CCDC61"/>
    <property type="match status" value="1"/>
</dbReference>
<reference evidence="9" key="1">
    <citation type="submission" date="2021-01" db="EMBL/GenBank/DDBJ databases">
        <authorList>
            <person name="Corre E."/>
            <person name="Pelletier E."/>
            <person name="Niang G."/>
            <person name="Scheremetjew M."/>
            <person name="Finn R."/>
            <person name="Kale V."/>
            <person name="Holt S."/>
            <person name="Cochrane G."/>
            <person name="Meng A."/>
            <person name="Brown T."/>
            <person name="Cohen L."/>
        </authorList>
    </citation>
    <scope>NUCLEOTIDE SEQUENCE</scope>
    <source>
        <strain evidence="9">CCMP 2712</strain>
    </source>
</reference>
<keyword evidence="3" id="KW-0175">Coiled coil</keyword>
<organism evidence="9">
    <name type="scientific">Guillardia theta</name>
    <name type="common">Cryptophyte</name>
    <name type="synonym">Cryptomonas phi</name>
    <dbReference type="NCBI Taxonomy" id="55529"/>
    <lineage>
        <taxon>Eukaryota</taxon>
        <taxon>Cryptophyceae</taxon>
        <taxon>Pyrenomonadales</taxon>
        <taxon>Geminigeraceae</taxon>
        <taxon>Guillardia</taxon>
    </lineage>
</organism>
<name>A0A7S4JFH8_GUITH</name>
<feature type="region of interest" description="Disordered" evidence="8">
    <location>
        <begin position="164"/>
        <end position="196"/>
    </location>
</feature>
<accession>A0A7S4JFH8</accession>
<keyword evidence="5" id="KW-0966">Cell projection</keyword>
<feature type="region of interest" description="Disordered" evidence="8">
    <location>
        <begin position="316"/>
        <end position="560"/>
    </location>
</feature>
<feature type="compositionally biased region" description="Low complexity" evidence="8">
    <location>
        <begin position="439"/>
        <end position="454"/>
    </location>
</feature>
<evidence type="ECO:0000256" key="1">
    <source>
        <dbReference type="ARBA" id="ARBA00004120"/>
    </source>
</evidence>
<evidence type="ECO:0000256" key="4">
    <source>
        <dbReference type="ARBA" id="ARBA00023212"/>
    </source>
</evidence>
<evidence type="ECO:0000256" key="6">
    <source>
        <dbReference type="ARBA" id="ARBA00038217"/>
    </source>
</evidence>
<gene>
    <name evidence="9" type="ORF">GTHE00462_LOCUS5305</name>
</gene>
<dbReference type="AlphaFoldDB" id="A0A7S4JFH8"/>
<evidence type="ECO:0000256" key="5">
    <source>
        <dbReference type="ARBA" id="ARBA00023273"/>
    </source>
</evidence>
<keyword evidence="2" id="KW-0963">Cytoplasm</keyword>
<feature type="compositionally biased region" description="Basic and acidic residues" evidence="8">
    <location>
        <begin position="526"/>
        <end position="544"/>
    </location>
</feature>
<evidence type="ECO:0000256" key="8">
    <source>
        <dbReference type="SAM" id="MobiDB-lite"/>
    </source>
</evidence>
<proteinExistence type="inferred from homology"/>
<feature type="compositionally biased region" description="Basic and acidic residues" evidence="8">
    <location>
        <begin position="414"/>
        <end position="429"/>
    </location>
</feature>
<feature type="compositionally biased region" description="Basic and acidic residues" evidence="8">
    <location>
        <begin position="455"/>
        <end position="518"/>
    </location>
</feature>
<dbReference type="PANTHER" id="PTHR22691">
    <property type="entry name" value="YEAST SPT2-RELATED"/>
    <property type="match status" value="1"/>
</dbReference>
<evidence type="ECO:0000256" key="7">
    <source>
        <dbReference type="ARBA" id="ARBA00041518"/>
    </source>
</evidence>
<evidence type="ECO:0000256" key="3">
    <source>
        <dbReference type="ARBA" id="ARBA00023054"/>
    </source>
</evidence>
<dbReference type="Gene3D" id="1.20.5.1700">
    <property type="match status" value="1"/>
</dbReference>
<feature type="compositionally biased region" description="Basic and acidic residues" evidence="8">
    <location>
        <begin position="186"/>
        <end position="196"/>
    </location>
</feature>
<dbReference type="InterPro" id="IPR049733">
    <property type="entry name" value="CCDC61_N"/>
</dbReference>
<comment type="similarity">
    <text evidence="6">Belongs to the CCDC61 family.</text>
</comment>
<keyword evidence="4" id="KW-0206">Cytoskeleton</keyword>
<evidence type="ECO:0000256" key="2">
    <source>
        <dbReference type="ARBA" id="ARBA00022490"/>
    </source>
</evidence>
<sequence length="592" mass="66727">MPPSPEPAAPSEVCEELTFHGTDYIVEVSANDSNILTVDVEKKDDGERWHGEFSASYIEEVTQKTGNFKKFSVFYKMLCSALKQASETVFADLLTYQDLEMLRSRQTRKPASTSTRPTNKRYLILTYAVEFDRVHYPLPLAHWDDPPPSVLYSTIRRLREEMQRLKSAAPPPPHRDEGDASALRGENYELKKQKDQAVKDAERLRAELSKVTRQNDKLASELEQLEGQVRIDVDRESLSSSLKEARRRITELENELANEREEAREEQAELRHQLVVLQREVDGGRQTVLDLKAKVRELQSELDLAKRRAKIESDPRLDAKRAIYGNNAGSRPSSAERRRPTPPPARPFQRFDPTAYVKNKQAQVAANHRSRSVSPRPGSSRPAPASGASSRASSRPSSAERERPWRAPPARPASAERQRKANSAERLRPWADPPISRLPAKSVKPSSRPSSRPSSAERQRPAEDSSASKRSWSDRKPSPSSRMERDRDVIARRNAEGVRARPPASKEVERRPAAEHNTRGKGMGGEGERGGWRAKHELRDKSDEENSWPRGYANTSGDDISDIDARLNALQSFLQAAKDKAKQASHSRGLRS</sequence>
<dbReference type="GO" id="GO:0036064">
    <property type="term" value="C:ciliary basal body"/>
    <property type="evidence" value="ECO:0007669"/>
    <property type="project" value="TreeGrafter"/>
</dbReference>
<comment type="subcellular location">
    <subcellularLocation>
        <location evidence="1">Cytoplasm</location>
        <location evidence="1">Cytoskeleton</location>
        <location evidence="1">Cilium basal body</location>
    </subcellularLocation>
</comment>